<feature type="domain" description="HTH lacI-type" evidence="4">
    <location>
        <begin position="2"/>
        <end position="56"/>
    </location>
</feature>
<dbReference type="Pfam" id="PF13377">
    <property type="entry name" value="Peripla_BP_3"/>
    <property type="match status" value="1"/>
</dbReference>
<dbReference type="Pfam" id="PF00356">
    <property type="entry name" value="LacI"/>
    <property type="match status" value="1"/>
</dbReference>
<dbReference type="Gene3D" id="3.40.50.2300">
    <property type="match status" value="2"/>
</dbReference>
<dbReference type="SUPFAM" id="SSF53822">
    <property type="entry name" value="Periplasmic binding protein-like I"/>
    <property type="match status" value="1"/>
</dbReference>
<name>A0ABU0R7S0_9MICO</name>
<reference evidence="5 6" key="1">
    <citation type="submission" date="2023-07" db="EMBL/GenBank/DDBJ databases">
        <title>Comparative genomics of wheat-associated soil bacteria to identify genetic determinants of phenazine resistance.</title>
        <authorList>
            <person name="Mouncey N."/>
        </authorList>
    </citation>
    <scope>NUCLEOTIDE SEQUENCE [LARGE SCALE GENOMIC DNA]</scope>
    <source>
        <strain evidence="5 6">V3I3</strain>
    </source>
</reference>
<dbReference type="RefSeq" id="WP_307041124.1">
    <property type="nucleotide sequence ID" value="NZ_JAUSYY010000001.1"/>
</dbReference>
<comment type="caution">
    <text evidence="5">The sequence shown here is derived from an EMBL/GenBank/DDBJ whole genome shotgun (WGS) entry which is preliminary data.</text>
</comment>
<evidence type="ECO:0000256" key="2">
    <source>
        <dbReference type="ARBA" id="ARBA00023125"/>
    </source>
</evidence>
<evidence type="ECO:0000313" key="5">
    <source>
        <dbReference type="EMBL" id="MDQ0894120.1"/>
    </source>
</evidence>
<dbReference type="InterPro" id="IPR010982">
    <property type="entry name" value="Lambda_DNA-bd_dom_sf"/>
</dbReference>
<dbReference type="PROSITE" id="PS50932">
    <property type="entry name" value="HTH_LACI_2"/>
    <property type="match status" value="1"/>
</dbReference>
<dbReference type="GO" id="GO:0003677">
    <property type="term" value="F:DNA binding"/>
    <property type="evidence" value="ECO:0007669"/>
    <property type="project" value="UniProtKB-KW"/>
</dbReference>
<dbReference type="InterPro" id="IPR028082">
    <property type="entry name" value="Peripla_BP_I"/>
</dbReference>
<dbReference type="InterPro" id="IPR000843">
    <property type="entry name" value="HTH_LacI"/>
</dbReference>
<dbReference type="PANTHER" id="PTHR30146">
    <property type="entry name" value="LACI-RELATED TRANSCRIPTIONAL REPRESSOR"/>
    <property type="match status" value="1"/>
</dbReference>
<organism evidence="5 6">
    <name type="scientific">Agromyces ramosus</name>
    <dbReference type="NCBI Taxonomy" id="33879"/>
    <lineage>
        <taxon>Bacteria</taxon>
        <taxon>Bacillati</taxon>
        <taxon>Actinomycetota</taxon>
        <taxon>Actinomycetes</taxon>
        <taxon>Micrococcales</taxon>
        <taxon>Microbacteriaceae</taxon>
        <taxon>Agromyces</taxon>
    </lineage>
</organism>
<proteinExistence type="predicted"/>
<accession>A0ABU0R7S0</accession>
<dbReference type="InterPro" id="IPR046335">
    <property type="entry name" value="LacI/GalR-like_sensor"/>
</dbReference>
<evidence type="ECO:0000259" key="4">
    <source>
        <dbReference type="PROSITE" id="PS50932"/>
    </source>
</evidence>
<dbReference type="Proteomes" id="UP001239083">
    <property type="component" value="Unassembled WGS sequence"/>
</dbReference>
<protein>
    <submittedName>
        <fullName evidence="5">DNA-binding LacI/PurR family transcriptional regulator</fullName>
    </submittedName>
</protein>
<keyword evidence="2 5" id="KW-0238">DNA-binding</keyword>
<dbReference type="PROSITE" id="PS00356">
    <property type="entry name" value="HTH_LACI_1"/>
    <property type="match status" value="1"/>
</dbReference>
<gene>
    <name evidence="5" type="ORF">QFZ26_001675</name>
</gene>
<keyword evidence="1" id="KW-0805">Transcription regulation</keyword>
<dbReference type="CDD" id="cd06267">
    <property type="entry name" value="PBP1_LacI_sugar_binding-like"/>
    <property type="match status" value="1"/>
</dbReference>
<dbReference type="PANTHER" id="PTHR30146:SF153">
    <property type="entry name" value="LACTOSE OPERON REPRESSOR"/>
    <property type="match status" value="1"/>
</dbReference>
<evidence type="ECO:0000256" key="3">
    <source>
        <dbReference type="ARBA" id="ARBA00023163"/>
    </source>
</evidence>
<keyword evidence="3" id="KW-0804">Transcription</keyword>
<dbReference type="Gene3D" id="1.10.260.40">
    <property type="entry name" value="lambda repressor-like DNA-binding domains"/>
    <property type="match status" value="1"/>
</dbReference>
<evidence type="ECO:0000256" key="1">
    <source>
        <dbReference type="ARBA" id="ARBA00023015"/>
    </source>
</evidence>
<sequence>MAKIHEVAKAAGVSISTVSYALSGKRTISAETRQRIERAVRELDYRPNAGARMLAGRRTNIFALTEPFRADTYAPAHMAFVLATSIAARRHDYDVLLLTEEEASAGMRRVATSGLCDAVLVLDVAPDDERVGVARQLGIPSVFVGVPDDHDGLVCVDLDFEAAAGLAVDRLADAGHRSIGLLGHPPSAYLRSNFPPRIRAGFERRARERGLDPAVELPEPGGNGSRGVAVRAAVGALLDRGVTALVLHCDDAAHHAVLDELAARGLGIPADVAVISVGSTFDTTAMHPPLDVVPLVPQASCDRAVDLAMQMLSESAPAAGVYLIAPEYRDHGSVVQPDAPR</sequence>
<dbReference type="EMBL" id="JAUSYY010000001">
    <property type="protein sequence ID" value="MDQ0894120.1"/>
    <property type="molecule type" value="Genomic_DNA"/>
</dbReference>
<dbReference type="SUPFAM" id="SSF47413">
    <property type="entry name" value="lambda repressor-like DNA-binding domains"/>
    <property type="match status" value="1"/>
</dbReference>
<dbReference type="SMART" id="SM00354">
    <property type="entry name" value="HTH_LACI"/>
    <property type="match status" value="1"/>
</dbReference>
<evidence type="ECO:0000313" key="6">
    <source>
        <dbReference type="Proteomes" id="UP001239083"/>
    </source>
</evidence>
<keyword evidence="6" id="KW-1185">Reference proteome</keyword>
<dbReference type="CDD" id="cd01392">
    <property type="entry name" value="HTH_LacI"/>
    <property type="match status" value="1"/>
</dbReference>